<feature type="compositionally biased region" description="Basic and acidic residues" evidence="1">
    <location>
        <begin position="8"/>
        <end position="23"/>
    </location>
</feature>
<keyword evidence="3" id="KW-1185">Reference proteome</keyword>
<dbReference type="EMBL" id="SACK01000001">
    <property type="protein sequence ID" value="RVU02477.1"/>
    <property type="molecule type" value="Genomic_DNA"/>
</dbReference>
<dbReference type="Proteomes" id="UP000282759">
    <property type="component" value="Unassembled WGS sequence"/>
</dbReference>
<comment type="caution">
    <text evidence="2">The sequence shown here is derived from an EMBL/GenBank/DDBJ whole genome shotgun (WGS) entry which is preliminary data.</text>
</comment>
<sequence>MKNQKVGIPDKESSKDQLSREDIEQNIGPFAEDKQQRMALETPSGKNNGAKPAAYKNQRSHHP</sequence>
<gene>
    <name evidence="2" type="ORF">EOD41_00620</name>
</gene>
<evidence type="ECO:0000313" key="3">
    <source>
        <dbReference type="Proteomes" id="UP000282759"/>
    </source>
</evidence>
<protein>
    <submittedName>
        <fullName evidence="2">Uncharacterized protein</fullName>
    </submittedName>
</protein>
<dbReference type="AlphaFoldDB" id="A0A3S2UR12"/>
<accession>A0A3S2UR12</accession>
<name>A0A3S2UR12_9SPHI</name>
<reference evidence="2 3" key="1">
    <citation type="submission" date="2019-01" db="EMBL/GenBank/DDBJ databases">
        <authorList>
            <person name="Chen W.-M."/>
        </authorList>
    </citation>
    <scope>NUCLEOTIDE SEQUENCE [LARGE SCALE GENOMIC DNA]</scope>
    <source>
        <strain evidence="2 3">YBJ-36</strain>
    </source>
</reference>
<proteinExistence type="predicted"/>
<evidence type="ECO:0000313" key="2">
    <source>
        <dbReference type="EMBL" id="RVU02477.1"/>
    </source>
</evidence>
<feature type="region of interest" description="Disordered" evidence="1">
    <location>
        <begin position="1"/>
        <end position="63"/>
    </location>
</feature>
<organism evidence="2 3">
    <name type="scientific">Mucilaginibacter limnophilus</name>
    <dbReference type="NCBI Taxonomy" id="1932778"/>
    <lineage>
        <taxon>Bacteria</taxon>
        <taxon>Pseudomonadati</taxon>
        <taxon>Bacteroidota</taxon>
        <taxon>Sphingobacteriia</taxon>
        <taxon>Sphingobacteriales</taxon>
        <taxon>Sphingobacteriaceae</taxon>
        <taxon>Mucilaginibacter</taxon>
    </lineage>
</organism>
<evidence type="ECO:0000256" key="1">
    <source>
        <dbReference type="SAM" id="MobiDB-lite"/>
    </source>
</evidence>
<dbReference type="RefSeq" id="WP_127702853.1">
    <property type="nucleotide sequence ID" value="NZ_SACK01000001.1"/>
</dbReference>
<dbReference type="OrthoDB" id="799965at2"/>